<reference evidence="2" key="2">
    <citation type="submission" date="2020-09" db="EMBL/GenBank/DDBJ databases">
        <authorList>
            <person name="Sun Q."/>
            <person name="Zhou Y."/>
        </authorList>
    </citation>
    <scope>NUCLEOTIDE SEQUENCE</scope>
    <source>
        <strain evidence="2">CGMCC 1.15425</strain>
    </source>
</reference>
<dbReference type="Pfam" id="PF00144">
    <property type="entry name" value="Beta-lactamase"/>
    <property type="match status" value="1"/>
</dbReference>
<accession>A0A917GSE4</accession>
<dbReference type="InterPro" id="IPR001466">
    <property type="entry name" value="Beta-lactam-related"/>
</dbReference>
<evidence type="ECO:0000313" key="2">
    <source>
        <dbReference type="EMBL" id="GGG56032.1"/>
    </source>
</evidence>
<evidence type="ECO:0000259" key="1">
    <source>
        <dbReference type="Pfam" id="PF00144"/>
    </source>
</evidence>
<name>A0A917GSE4_9GAMM</name>
<dbReference type="EMBL" id="BMIY01000004">
    <property type="protein sequence ID" value="GGG56032.1"/>
    <property type="molecule type" value="Genomic_DNA"/>
</dbReference>
<dbReference type="InterPro" id="IPR050491">
    <property type="entry name" value="AmpC-like"/>
</dbReference>
<sequence>MEKYNTPGVSIAIFNNNQITWTDTIGYSDANQQTPLTTNTKFQAASISKPLTALGVLKLTQTHNLDLDTDINQYLTSWQVQNPFDEPVTIRRLLNHTAGVNISGFQGYPKSDTIPDTVSVLNGLGNTPAIEVMITPGSQFAYSGGGYTILQQLIEDTTGTSFQDYFQKAIFQPLQMTDSTFNQHPENTSLAHDQQGQPHPNGWLIYPELAAAGLWTTPTDIAKFAIAIQNAHQGKPGAIIPQYLANAMLTPQNNWGLGVGIREEGTDQYFFHGGANPGGYKNIMVNAFNANAGIVVMTNAEQGNKLHDELIRAFSAHFNINVLQPRHIQPIPLTDEQLARYTGTYQYREAGDYYLTMTQTEDNQLVLHDPNDGMTNTFLPVDDTTFVEIEEGFEITFDRDAETNAVLSVDYNGAYTFHRVDDLPN</sequence>
<dbReference type="SUPFAM" id="SSF56601">
    <property type="entry name" value="beta-lactamase/transpeptidase-like"/>
    <property type="match status" value="1"/>
</dbReference>
<dbReference type="AlphaFoldDB" id="A0A917GSE4"/>
<dbReference type="InterPro" id="IPR012338">
    <property type="entry name" value="Beta-lactam/transpept-like"/>
</dbReference>
<dbReference type="Proteomes" id="UP000627715">
    <property type="component" value="Unassembled WGS sequence"/>
</dbReference>
<feature type="domain" description="Beta-lactamase-related" evidence="1">
    <location>
        <begin position="1"/>
        <end position="310"/>
    </location>
</feature>
<reference evidence="2" key="1">
    <citation type="journal article" date="2014" name="Int. J. Syst. Evol. Microbiol.">
        <title>Complete genome sequence of Corynebacterium casei LMG S-19264T (=DSM 44701T), isolated from a smear-ripened cheese.</title>
        <authorList>
            <consortium name="US DOE Joint Genome Institute (JGI-PGF)"/>
            <person name="Walter F."/>
            <person name="Albersmeier A."/>
            <person name="Kalinowski J."/>
            <person name="Ruckert C."/>
        </authorList>
    </citation>
    <scope>NUCLEOTIDE SEQUENCE</scope>
    <source>
        <strain evidence="2">CGMCC 1.15425</strain>
    </source>
</reference>
<evidence type="ECO:0000313" key="3">
    <source>
        <dbReference type="Proteomes" id="UP000627715"/>
    </source>
</evidence>
<keyword evidence="3" id="KW-1185">Reference proteome</keyword>
<dbReference type="PANTHER" id="PTHR46825:SF12">
    <property type="entry name" value="PENICILLIN-BINDING PROTEIN 4"/>
    <property type="match status" value="1"/>
</dbReference>
<organism evidence="2 3">
    <name type="scientific">Pseudohongiella nitratireducens</name>
    <dbReference type="NCBI Taxonomy" id="1768907"/>
    <lineage>
        <taxon>Bacteria</taxon>
        <taxon>Pseudomonadati</taxon>
        <taxon>Pseudomonadota</taxon>
        <taxon>Gammaproteobacteria</taxon>
        <taxon>Pseudomonadales</taxon>
        <taxon>Pseudohongiellaceae</taxon>
        <taxon>Pseudohongiella</taxon>
    </lineage>
</organism>
<dbReference type="PANTHER" id="PTHR46825">
    <property type="entry name" value="D-ALANYL-D-ALANINE-CARBOXYPEPTIDASE/ENDOPEPTIDASE AMPH"/>
    <property type="match status" value="1"/>
</dbReference>
<gene>
    <name evidence="2" type="ORF">GCM10011403_11470</name>
</gene>
<dbReference type="Gene3D" id="3.40.710.10">
    <property type="entry name" value="DD-peptidase/beta-lactamase superfamily"/>
    <property type="match status" value="1"/>
</dbReference>
<proteinExistence type="predicted"/>
<comment type="caution">
    <text evidence="2">The sequence shown here is derived from an EMBL/GenBank/DDBJ whole genome shotgun (WGS) entry which is preliminary data.</text>
</comment>
<protein>
    <recommendedName>
        <fullName evidence="1">Beta-lactamase-related domain-containing protein</fullName>
    </recommendedName>
</protein>